<dbReference type="InterPro" id="IPR052018">
    <property type="entry name" value="PHP_domain"/>
</dbReference>
<reference evidence="2" key="1">
    <citation type="journal article" date="2015" name="Nature">
        <title>Complex archaea that bridge the gap between prokaryotes and eukaryotes.</title>
        <authorList>
            <person name="Spang A."/>
            <person name="Saw J.H."/>
            <person name="Jorgensen S.L."/>
            <person name="Zaremba-Niedzwiedzka K."/>
            <person name="Martijn J."/>
            <person name="Lind A.E."/>
            <person name="van Eijk R."/>
            <person name="Schleper C."/>
            <person name="Guy L."/>
            <person name="Ettema T.J."/>
        </authorList>
    </citation>
    <scope>NUCLEOTIDE SEQUENCE</scope>
</reference>
<organism evidence="2">
    <name type="scientific">marine sediment metagenome</name>
    <dbReference type="NCBI Taxonomy" id="412755"/>
    <lineage>
        <taxon>unclassified sequences</taxon>
        <taxon>metagenomes</taxon>
        <taxon>ecological metagenomes</taxon>
    </lineage>
</organism>
<dbReference type="Gene3D" id="3.20.20.140">
    <property type="entry name" value="Metal-dependent hydrolases"/>
    <property type="match status" value="1"/>
</dbReference>
<name>A0A0F9V5V8_9ZZZZ</name>
<evidence type="ECO:0000259" key="1">
    <source>
        <dbReference type="SMART" id="SM00481"/>
    </source>
</evidence>
<dbReference type="GO" id="GO:0035312">
    <property type="term" value="F:5'-3' DNA exonuclease activity"/>
    <property type="evidence" value="ECO:0007669"/>
    <property type="project" value="TreeGrafter"/>
</dbReference>
<dbReference type="NCBIfam" id="NF038032">
    <property type="entry name" value="CehA_McbA_metalo"/>
    <property type="match status" value="1"/>
</dbReference>
<comment type="caution">
    <text evidence="2">The sequence shown here is derived from an EMBL/GenBank/DDBJ whole genome shotgun (WGS) entry which is preliminary data.</text>
</comment>
<dbReference type="AlphaFoldDB" id="A0A0F9V5V8"/>
<dbReference type="SMART" id="SM00481">
    <property type="entry name" value="POLIIIAc"/>
    <property type="match status" value="1"/>
</dbReference>
<dbReference type="InterPro" id="IPR016195">
    <property type="entry name" value="Pol/histidinol_Pase-like"/>
</dbReference>
<dbReference type="InterPro" id="IPR003141">
    <property type="entry name" value="Pol/His_phosphatase_N"/>
</dbReference>
<proteinExistence type="predicted"/>
<dbReference type="SUPFAM" id="SSF89550">
    <property type="entry name" value="PHP domain-like"/>
    <property type="match status" value="1"/>
</dbReference>
<gene>
    <name evidence="2" type="ORF">LCGC14_0124100</name>
</gene>
<dbReference type="PANTHER" id="PTHR42924">
    <property type="entry name" value="EXONUCLEASE"/>
    <property type="match status" value="1"/>
</dbReference>
<dbReference type="EMBL" id="LAZR01000039">
    <property type="protein sequence ID" value="KKO00636.1"/>
    <property type="molecule type" value="Genomic_DNA"/>
</dbReference>
<dbReference type="PANTHER" id="PTHR42924:SF3">
    <property type="entry name" value="POLYMERASE_HISTIDINOL PHOSPHATASE N-TERMINAL DOMAIN-CONTAINING PROTEIN"/>
    <property type="match status" value="1"/>
</dbReference>
<feature type="domain" description="Polymerase/histidinol phosphatase N-terminal" evidence="1">
    <location>
        <begin position="19"/>
        <end position="80"/>
    </location>
</feature>
<evidence type="ECO:0000313" key="2">
    <source>
        <dbReference type="EMBL" id="KKO00636.1"/>
    </source>
</evidence>
<accession>A0A0F9V5V8</accession>
<protein>
    <recommendedName>
        <fullName evidence="1">Polymerase/histidinol phosphatase N-terminal domain-containing protein</fullName>
    </recommendedName>
</protein>
<dbReference type="GO" id="GO:0004534">
    <property type="term" value="F:5'-3' RNA exonuclease activity"/>
    <property type="evidence" value="ECO:0007669"/>
    <property type="project" value="TreeGrafter"/>
</dbReference>
<sequence>MNRKQLSNPFELPGKWYKAALHTHTSSSDGAWWPEVVAALYRERGYDVLALTDHERSNDIRGLSGPGFLVINGIELHPLYPGHKCRNHHIVGLGVPHGYPLSRAAQKDVRQCMQQIEDLGGIAILAHPPGVDVRPHLYADMPGLAAFELWASHQQATGGGDREQQWAQGLDAGIYLPAIATDDAHEESDVATAWTWLKMKSLSKRSVLSAIRTGACYASTGPEIKDFHVTSETVELRCSSCGTITLAGPGRKKAVRRAPSAGRGVSVFSIPRPDWSFVRAVVTDRAGHRAWTNPISLV</sequence>